<dbReference type="SMART" id="SM00249">
    <property type="entry name" value="PHD"/>
    <property type="match status" value="2"/>
</dbReference>
<feature type="region of interest" description="Disordered" evidence="4">
    <location>
        <begin position="96"/>
        <end position="115"/>
    </location>
</feature>
<dbReference type="eggNOG" id="ENOG502RM84">
    <property type="taxonomic scope" value="Eukaryota"/>
</dbReference>
<dbReference type="InterPro" id="IPR013083">
    <property type="entry name" value="Znf_RING/FYVE/PHD"/>
</dbReference>
<feature type="compositionally biased region" description="Basic and acidic residues" evidence="4">
    <location>
        <begin position="267"/>
        <end position="278"/>
    </location>
</feature>
<evidence type="ECO:0000313" key="6">
    <source>
        <dbReference type="EnsemblProtists" id="PYU1_T002159"/>
    </source>
</evidence>
<feature type="domain" description="Zinc finger PHD-type" evidence="5">
    <location>
        <begin position="167"/>
        <end position="207"/>
    </location>
</feature>
<dbReference type="Pfam" id="PF00628">
    <property type="entry name" value="PHD"/>
    <property type="match status" value="1"/>
</dbReference>
<dbReference type="InterPro" id="IPR016197">
    <property type="entry name" value="Chromo-like_dom_sf"/>
</dbReference>
<feature type="compositionally biased region" description="Basic and acidic residues" evidence="4">
    <location>
        <begin position="559"/>
        <end position="569"/>
    </location>
</feature>
<dbReference type="InterPro" id="IPR019787">
    <property type="entry name" value="Znf_PHD-finger"/>
</dbReference>
<feature type="compositionally biased region" description="Low complexity" evidence="4">
    <location>
        <begin position="422"/>
        <end position="451"/>
    </location>
</feature>
<dbReference type="EMBL" id="GL376634">
    <property type="status" value="NOT_ANNOTATED_CDS"/>
    <property type="molecule type" value="Genomic_DNA"/>
</dbReference>
<feature type="compositionally biased region" description="Basic and acidic residues" evidence="4">
    <location>
        <begin position="105"/>
        <end position="115"/>
    </location>
</feature>
<dbReference type="Gene3D" id="3.30.40.10">
    <property type="entry name" value="Zinc/RING finger domain, C3HC4 (zinc finger)"/>
    <property type="match status" value="1"/>
</dbReference>
<dbReference type="AlphaFoldDB" id="K3WB18"/>
<feature type="domain" description="Zinc finger PHD-type" evidence="5">
    <location>
        <begin position="20"/>
        <end position="64"/>
    </location>
</feature>
<feature type="compositionally biased region" description="Low complexity" evidence="4">
    <location>
        <begin position="399"/>
        <end position="410"/>
    </location>
</feature>
<evidence type="ECO:0000256" key="4">
    <source>
        <dbReference type="SAM" id="MobiDB-lite"/>
    </source>
</evidence>
<keyword evidence="2" id="KW-0863">Zinc-finger</keyword>
<dbReference type="Gene3D" id="2.30.30.140">
    <property type="match status" value="1"/>
</dbReference>
<dbReference type="GO" id="GO:0008270">
    <property type="term" value="F:zinc ion binding"/>
    <property type="evidence" value="ECO:0007669"/>
    <property type="project" value="UniProtKB-KW"/>
</dbReference>
<dbReference type="VEuPathDB" id="FungiDB:PYU1_G002157"/>
<reference evidence="6" key="3">
    <citation type="submission" date="2015-02" db="UniProtKB">
        <authorList>
            <consortium name="EnsemblProtists"/>
        </authorList>
    </citation>
    <scope>IDENTIFICATION</scope>
    <source>
        <strain evidence="6">DAOM BR144</strain>
    </source>
</reference>
<feature type="compositionally biased region" description="Low complexity" evidence="4">
    <location>
        <begin position="335"/>
        <end position="349"/>
    </location>
</feature>
<name>K3WB18_GLOUD</name>
<proteinExistence type="predicted"/>
<reference evidence="7" key="1">
    <citation type="journal article" date="2010" name="Genome Biol.">
        <title>Genome sequence of the necrotrophic plant pathogen Pythium ultimum reveals original pathogenicity mechanisms and effector repertoire.</title>
        <authorList>
            <person name="Levesque C.A."/>
            <person name="Brouwer H."/>
            <person name="Cano L."/>
            <person name="Hamilton J.P."/>
            <person name="Holt C."/>
            <person name="Huitema E."/>
            <person name="Raffaele S."/>
            <person name="Robideau G.P."/>
            <person name="Thines M."/>
            <person name="Win J."/>
            <person name="Zerillo M.M."/>
            <person name="Beakes G.W."/>
            <person name="Boore J.L."/>
            <person name="Busam D."/>
            <person name="Dumas B."/>
            <person name="Ferriera S."/>
            <person name="Fuerstenberg S.I."/>
            <person name="Gachon C.M."/>
            <person name="Gaulin E."/>
            <person name="Govers F."/>
            <person name="Grenville-Briggs L."/>
            <person name="Horner N."/>
            <person name="Hostetler J."/>
            <person name="Jiang R.H."/>
            <person name="Johnson J."/>
            <person name="Krajaejun T."/>
            <person name="Lin H."/>
            <person name="Meijer H.J."/>
            <person name="Moore B."/>
            <person name="Morris P."/>
            <person name="Phuntmart V."/>
            <person name="Puiu D."/>
            <person name="Shetty J."/>
            <person name="Stajich J.E."/>
            <person name="Tripathy S."/>
            <person name="Wawra S."/>
            <person name="van West P."/>
            <person name="Whitty B.R."/>
            <person name="Coutinho P.M."/>
            <person name="Henrissat B."/>
            <person name="Martin F."/>
            <person name="Thomas P.D."/>
            <person name="Tyler B.M."/>
            <person name="De Vries R.P."/>
            <person name="Kamoun S."/>
            <person name="Yandell M."/>
            <person name="Tisserat N."/>
            <person name="Buell C.R."/>
        </authorList>
    </citation>
    <scope>NUCLEOTIDE SEQUENCE</scope>
    <source>
        <strain evidence="7">DAOM:BR144</strain>
    </source>
</reference>
<keyword evidence="1" id="KW-0479">Metal-binding</keyword>
<dbReference type="CDD" id="cd15489">
    <property type="entry name" value="PHD_SF"/>
    <property type="match status" value="1"/>
</dbReference>
<dbReference type="OMA" id="IRKEMYL"/>
<feature type="compositionally biased region" description="Low complexity" evidence="4">
    <location>
        <begin position="570"/>
        <end position="592"/>
    </location>
</feature>
<dbReference type="InterPro" id="IPR001965">
    <property type="entry name" value="Znf_PHD"/>
</dbReference>
<feature type="region of interest" description="Disordered" evidence="4">
    <location>
        <begin position="541"/>
        <end position="592"/>
    </location>
</feature>
<reference evidence="7" key="2">
    <citation type="submission" date="2010-04" db="EMBL/GenBank/DDBJ databases">
        <authorList>
            <person name="Buell R."/>
            <person name="Hamilton J."/>
            <person name="Hostetler J."/>
        </authorList>
    </citation>
    <scope>NUCLEOTIDE SEQUENCE [LARGE SCALE GENOMIC DNA]</scope>
    <source>
        <strain evidence="7">DAOM:BR144</strain>
    </source>
</reference>
<dbReference type="SUPFAM" id="SSF54160">
    <property type="entry name" value="Chromo domain-like"/>
    <property type="match status" value="1"/>
</dbReference>
<keyword evidence="3" id="KW-0862">Zinc</keyword>
<dbReference type="HOGENOM" id="CLU_014166_0_0_1"/>
<feature type="region of interest" description="Disordered" evidence="4">
    <location>
        <begin position="216"/>
        <end position="458"/>
    </location>
</feature>
<feature type="region of interest" description="Disordered" evidence="4">
    <location>
        <begin position="689"/>
        <end position="718"/>
    </location>
</feature>
<feature type="region of interest" description="Disordered" evidence="4">
    <location>
        <begin position="745"/>
        <end position="806"/>
    </location>
</feature>
<organism evidence="6 7">
    <name type="scientific">Globisporangium ultimum (strain ATCC 200006 / CBS 805.95 / DAOM BR144)</name>
    <name type="common">Pythium ultimum</name>
    <dbReference type="NCBI Taxonomy" id="431595"/>
    <lineage>
        <taxon>Eukaryota</taxon>
        <taxon>Sar</taxon>
        <taxon>Stramenopiles</taxon>
        <taxon>Oomycota</taxon>
        <taxon>Peronosporomycetes</taxon>
        <taxon>Pythiales</taxon>
        <taxon>Pythiaceae</taxon>
        <taxon>Globisporangium</taxon>
    </lineage>
</organism>
<keyword evidence="7" id="KW-1185">Reference proteome</keyword>
<feature type="compositionally biased region" description="Polar residues" evidence="4">
    <location>
        <begin position="694"/>
        <end position="714"/>
    </location>
</feature>
<evidence type="ECO:0000256" key="2">
    <source>
        <dbReference type="ARBA" id="ARBA00022771"/>
    </source>
</evidence>
<dbReference type="InParanoid" id="K3WB18"/>
<dbReference type="InterPro" id="IPR011011">
    <property type="entry name" value="Znf_FYVE_PHD"/>
</dbReference>
<dbReference type="Proteomes" id="UP000019132">
    <property type="component" value="Unassembled WGS sequence"/>
</dbReference>
<sequence>MPANGCQICDFVMYRKTLRPCVHCEKTNCEHFCEWCGNGYHTKCARIREEKVNSPNGFCCRKCEAEQADDEEVDPAVEELGARCGSCRLPFNGLAKEEDDNEEEETKKSELRPEESGFKVNQSVLVENEEVLYNAVITDVDTKGERIKIHFIRWSKSFDNWYAMDDERINESLACDCCNHWFHIGCLPPIKSSGRFKDTTYVCPTCIDDAKHFHNGTRAPSKSKSSFPQSSSNSKSTRKGSVSEDASVATSKRKSSKPIITSDDEQPEPKAKHLEREKSSKKKRKLSITSDSPVKKKPEVVRLSSRSKSKSPERLVSEVPGVAPTKTKNQEEQQSSPKTAPSSPKPVAAIEIQDDAAVKASTKSSKPKPTEKSVAEAVVAAPTSEKEPAKDPVPPMETPVSKPKAAAPAVVEKEPHKRKVSCHSVSSLLNSPSPNEKPSLPPVNSNVSSLPFLDDRRNTRNLSPSFDVLVKVENKDQLPPLPSSFSVRATSKSSTTVAKLEPYQNSNWPMRPSVQKSSNTGRGSLSAFDILREVATQSIGGDLDVAPAPKPKRPRTTKPKGEKAVKADKSTTTTTSSAGSKTGATSTASSTAEQDRLLFQSKERIHLNSFVDLHFNIRKEMYLTFCMLEEKGLIDRDTAQLLRSLIYPTSERFQDLKFVYLVNKDLPPVYLTKRLLEVVPTSLGGTGGALPLVSSGNGSKTTSPASTKSHTKQPLPTIVPSGLMIPSFSDIIAADKSIALHQTIRTPPGSTQQSTAAANHSVAFDAKKSSARPELAALHPPPPSKPKPPSQSTPVPSQPEQLITRS</sequence>
<feature type="compositionally biased region" description="Polar residues" evidence="4">
    <location>
        <begin position="745"/>
        <end position="758"/>
    </location>
</feature>
<accession>K3WB18</accession>
<protein>
    <recommendedName>
        <fullName evidence="5">Zinc finger PHD-type domain-containing protein</fullName>
    </recommendedName>
</protein>
<feature type="compositionally biased region" description="Low complexity" evidence="4">
    <location>
        <begin position="222"/>
        <end position="235"/>
    </location>
</feature>
<dbReference type="EnsemblProtists" id="PYU1_T002159">
    <property type="protein sequence ID" value="PYU1_T002159"/>
    <property type="gene ID" value="PYU1_G002157"/>
</dbReference>
<evidence type="ECO:0000313" key="7">
    <source>
        <dbReference type="Proteomes" id="UP000019132"/>
    </source>
</evidence>
<evidence type="ECO:0000256" key="1">
    <source>
        <dbReference type="ARBA" id="ARBA00022723"/>
    </source>
</evidence>
<feature type="compositionally biased region" description="Pro residues" evidence="4">
    <location>
        <begin position="779"/>
        <end position="791"/>
    </location>
</feature>
<evidence type="ECO:0000259" key="5">
    <source>
        <dbReference type="SMART" id="SM00249"/>
    </source>
</evidence>
<dbReference type="SUPFAM" id="SSF57903">
    <property type="entry name" value="FYVE/PHD zinc finger"/>
    <property type="match status" value="2"/>
</dbReference>
<evidence type="ECO:0000256" key="3">
    <source>
        <dbReference type="ARBA" id="ARBA00022833"/>
    </source>
</evidence>